<protein>
    <submittedName>
        <fullName evidence="3">Transcriptional regulator</fullName>
    </submittedName>
</protein>
<dbReference type="InterPro" id="IPR005149">
    <property type="entry name" value="Tscrpt_reg_PadR_N"/>
</dbReference>
<gene>
    <name evidence="3" type="ORF">AMS66_11130</name>
</gene>
<evidence type="ECO:0000313" key="4">
    <source>
        <dbReference type="Proteomes" id="UP000037688"/>
    </source>
</evidence>
<dbReference type="Proteomes" id="UP000037688">
    <property type="component" value="Unassembled WGS sequence"/>
</dbReference>
<name>A0A0M9BPC0_9BACL</name>
<sequence length="188" mass="21735">MNILSYGLLGLLTREESSGYDLMLKIQPHWQAKHSQIYPLLSKMENDELLASRWVQQSDKPDKKMYAVTEKGIEKLLGWMITPVTAPVTRDEFNLRILCVGIAEDGSMRRILNERKNWFLERIRYFEDLKSRIPQDNLRVGSREFGSYILVQKGLMNAQTGIEWCNWVTQLLDGQAAIQDPCPSNSEN</sequence>
<dbReference type="PANTHER" id="PTHR43252">
    <property type="entry name" value="TRANSCRIPTIONAL REGULATOR YQJI"/>
    <property type="match status" value="1"/>
</dbReference>
<dbReference type="Gene3D" id="1.10.10.10">
    <property type="entry name" value="Winged helix-like DNA-binding domain superfamily/Winged helix DNA-binding domain"/>
    <property type="match status" value="1"/>
</dbReference>
<dbReference type="PANTHER" id="PTHR43252:SF2">
    <property type="entry name" value="TRANSCRIPTION REGULATOR, PADR-LIKE FAMILY"/>
    <property type="match status" value="1"/>
</dbReference>
<accession>A0A0M9BPC0</accession>
<organism evidence="3 4">
    <name type="scientific">Paenibacillus xylanivorans</name>
    <dbReference type="NCBI Taxonomy" id="1705561"/>
    <lineage>
        <taxon>Bacteria</taxon>
        <taxon>Bacillati</taxon>
        <taxon>Bacillota</taxon>
        <taxon>Bacilli</taxon>
        <taxon>Bacillales</taxon>
        <taxon>Paenibacillaceae</taxon>
        <taxon>Paenibacillus</taxon>
    </lineage>
</organism>
<dbReference type="OrthoDB" id="9783723at2"/>
<dbReference type="Pfam" id="PF10400">
    <property type="entry name" value="Vir_act_alpha_C"/>
    <property type="match status" value="1"/>
</dbReference>
<comment type="caution">
    <text evidence="3">The sequence shown here is derived from an EMBL/GenBank/DDBJ whole genome shotgun (WGS) entry which is preliminary data.</text>
</comment>
<dbReference type="Pfam" id="PF03551">
    <property type="entry name" value="PadR"/>
    <property type="match status" value="1"/>
</dbReference>
<evidence type="ECO:0000259" key="2">
    <source>
        <dbReference type="Pfam" id="PF10400"/>
    </source>
</evidence>
<feature type="domain" description="Transcription regulator PadR N-terminal" evidence="1">
    <location>
        <begin position="8"/>
        <end position="76"/>
    </location>
</feature>
<dbReference type="Gene3D" id="6.10.140.190">
    <property type="match status" value="1"/>
</dbReference>
<dbReference type="InterPro" id="IPR036390">
    <property type="entry name" value="WH_DNA-bd_sf"/>
</dbReference>
<feature type="domain" description="Transcription regulator PadR C-terminal" evidence="2">
    <location>
        <begin position="89"/>
        <end position="173"/>
    </location>
</feature>
<dbReference type="AlphaFoldDB" id="A0A0M9BPC0"/>
<dbReference type="PATRIC" id="fig|1705561.3.peg.2094"/>
<dbReference type="InterPro" id="IPR036388">
    <property type="entry name" value="WH-like_DNA-bd_sf"/>
</dbReference>
<dbReference type="InterPro" id="IPR018309">
    <property type="entry name" value="Tscrpt_reg_PadR_C"/>
</dbReference>
<evidence type="ECO:0000313" key="3">
    <source>
        <dbReference type="EMBL" id="KOY16410.1"/>
    </source>
</evidence>
<dbReference type="RefSeq" id="WP_053780852.1">
    <property type="nucleotide sequence ID" value="NZ_LITU01000053.1"/>
</dbReference>
<reference evidence="3 4" key="1">
    <citation type="submission" date="2015-08" db="EMBL/GenBank/DDBJ databases">
        <title>Draft genome sequence of cellulolytic and xylanolytic Paenibacillus sp. A59, isolated from a decaying forest soil from Patagonia, Argentina.</title>
        <authorList>
            <person name="Ghio S."/>
            <person name="Caceres A.M."/>
            <person name="Talia P."/>
            <person name="Grasso D."/>
            <person name="Campos E."/>
        </authorList>
    </citation>
    <scope>NUCLEOTIDE SEQUENCE [LARGE SCALE GENOMIC DNA]</scope>
    <source>
        <strain evidence="3 4">A59</strain>
    </source>
</reference>
<dbReference type="EMBL" id="LITU01000053">
    <property type="protein sequence ID" value="KOY16410.1"/>
    <property type="molecule type" value="Genomic_DNA"/>
</dbReference>
<keyword evidence="4" id="KW-1185">Reference proteome</keyword>
<proteinExistence type="predicted"/>
<evidence type="ECO:0000259" key="1">
    <source>
        <dbReference type="Pfam" id="PF03551"/>
    </source>
</evidence>
<dbReference type="SUPFAM" id="SSF46785">
    <property type="entry name" value="Winged helix' DNA-binding domain"/>
    <property type="match status" value="1"/>
</dbReference>